<evidence type="ECO:0000259" key="7">
    <source>
        <dbReference type="Pfam" id="PF20684"/>
    </source>
</evidence>
<dbReference type="PROSITE" id="PS51257">
    <property type="entry name" value="PROKAR_LIPOPROTEIN"/>
    <property type="match status" value="1"/>
</dbReference>
<evidence type="ECO:0000313" key="9">
    <source>
        <dbReference type="Proteomes" id="UP000078559"/>
    </source>
</evidence>
<protein>
    <recommendedName>
        <fullName evidence="7">Rhodopsin domain-containing protein</fullName>
    </recommendedName>
</protein>
<accession>A0A194W6X6</accession>
<dbReference type="PANTHER" id="PTHR33048:SF134">
    <property type="entry name" value="INTEGRAL MEMBRANE PROTEIN"/>
    <property type="match status" value="1"/>
</dbReference>
<keyword evidence="2 6" id="KW-0812">Transmembrane</keyword>
<dbReference type="OrthoDB" id="5393606at2759"/>
<feature type="domain" description="Rhodopsin" evidence="7">
    <location>
        <begin position="30"/>
        <end position="203"/>
    </location>
</feature>
<evidence type="ECO:0000256" key="2">
    <source>
        <dbReference type="ARBA" id="ARBA00022692"/>
    </source>
</evidence>
<feature type="transmembrane region" description="Helical" evidence="6">
    <location>
        <begin position="24"/>
        <end position="43"/>
    </location>
</feature>
<comment type="subcellular location">
    <subcellularLocation>
        <location evidence="1">Membrane</location>
        <topology evidence="1">Multi-pass membrane protein</topology>
    </subcellularLocation>
</comment>
<dbReference type="InterPro" id="IPR052337">
    <property type="entry name" value="SAT4-like"/>
</dbReference>
<gene>
    <name evidence="8" type="ORF">VM1G_08099</name>
</gene>
<evidence type="ECO:0000256" key="6">
    <source>
        <dbReference type="SAM" id="Phobius"/>
    </source>
</evidence>
<dbReference type="PANTHER" id="PTHR33048">
    <property type="entry name" value="PTH11-LIKE INTEGRAL MEMBRANE PROTEIN (AFU_ORTHOLOGUE AFUA_5G11245)"/>
    <property type="match status" value="1"/>
</dbReference>
<dbReference type="AlphaFoldDB" id="A0A194W6X6"/>
<name>A0A194W6X6_CYTMA</name>
<reference evidence="8" key="1">
    <citation type="submission" date="2014-12" db="EMBL/GenBank/DDBJ databases">
        <title>Genome Sequence of Valsa Canker Pathogens Uncovers a Specific Adaption of Colonization on Woody Bark.</title>
        <authorList>
            <person name="Yin Z."/>
            <person name="Liu H."/>
            <person name="Gao X."/>
            <person name="Li Z."/>
            <person name="Song N."/>
            <person name="Ke X."/>
            <person name="Dai Q."/>
            <person name="Wu Y."/>
            <person name="Sun Y."/>
            <person name="Xu J.-R."/>
            <person name="Kang Z.K."/>
            <person name="Wang L."/>
            <person name="Huang L."/>
        </authorList>
    </citation>
    <scope>NUCLEOTIDE SEQUENCE [LARGE SCALE GENOMIC DNA]</scope>
    <source>
        <strain evidence="8">03-8</strain>
    </source>
</reference>
<dbReference type="Proteomes" id="UP000078559">
    <property type="component" value="Chromosome 8"/>
</dbReference>
<dbReference type="EMBL" id="CM003105">
    <property type="protein sequence ID" value="KUI71833.1"/>
    <property type="molecule type" value="Genomic_DNA"/>
</dbReference>
<sequence>MTARTDGIAIQNGCAAHHRTVAGVYINTIASLACAKASIVIFYRRIFRGKIFSIVSIILLILIALWGFGFFFGQLFDCFPIAANWDVFGKYPYAKCINPLPMYYSLAVTDMVIDLLILVFPQPLVWKLHMPMRKKIAVSLAFLLGAFTIGISAARVGFFVQVGKLEGTDPDRTFFIAPTIYWTQLECAIAVICGCLPTLPIIFSEISLERALRSWASKISLRSARIKSKDSRFQDDTMPQWQDAPSANAGSASSILGNKTYTCDAMPLTSIEITDQPVPSGNGIVVHKAVLQKST</sequence>
<dbReference type="GO" id="GO:0016020">
    <property type="term" value="C:membrane"/>
    <property type="evidence" value="ECO:0007669"/>
    <property type="project" value="UniProtKB-SubCell"/>
</dbReference>
<evidence type="ECO:0000256" key="1">
    <source>
        <dbReference type="ARBA" id="ARBA00004141"/>
    </source>
</evidence>
<keyword evidence="9" id="KW-1185">Reference proteome</keyword>
<dbReference type="InterPro" id="IPR049326">
    <property type="entry name" value="Rhodopsin_dom_fungi"/>
</dbReference>
<comment type="similarity">
    <text evidence="5">Belongs to the SAT4 family.</text>
</comment>
<feature type="transmembrane region" description="Helical" evidence="6">
    <location>
        <begin position="102"/>
        <end position="124"/>
    </location>
</feature>
<feature type="transmembrane region" description="Helical" evidence="6">
    <location>
        <begin position="55"/>
        <end position="82"/>
    </location>
</feature>
<keyword evidence="3 6" id="KW-1133">Transmembrane helix</keyword>
<evidence type="ECO:0000256" key="4">
    <source>
        <dbReference type="ARBA" id="ARBA00023136"/>
    </source>
</evidence>
<keyword evidence="4 6" id="KW-0472">Membrane</keyword>
<proteinExistence type="inferred from homology"/>
<evidence type="ECO:0000256" key="3">
    <source>
        <dbReference type="ARBA" id="ARBA00022989"/>
    </source>
</evidence>
<dbReference type="Pfam" id="PF20684">
    <property type="entry name" value="Fung_rhodopsin"/>
    <property type="match status" value="1"/>
</dbReference>
<evidence type="ECO:0000313" key="8">
    <source>
        <dbReference type="EMBL" id="KUI71833.1"/>
    </source>
</evidence>
<organism evidence="8 9">
    <name type="scientific">Cytospora mali</name>
    <name type="common">Apple Valsa canker fungus</name>
    <name type="synonym">Valsa mali</name>
    <dbReference type="NCBI Taxonomy" id="578113"/>
    <lineage>
        <taxon>Eukaryota</taxon>
        <taxon>Fungi</taxon>
        <taxon>Dikarya</taxon>
        <taxon>Ascomycota</taxon>
        <taxon>Pezizomycotina</taxon>
        <taxon>Sordariomycetes</taxon>
        <taxon>Sordariomycetidae</taxon>
        <taxon>Diaporthales</taxon>
        <taxon>Cytosporaceae</taxon>
        <taxon>Cytospora</taxon>
    </lineage>
</organism>
<evidence type="ECO:0000256" key="5">
    <source>
        <dbReference type="ARBA" id="ARBA00038359"/>
    </source>
</evidence>
<feature type="transmembrane region" description="Helical" evidence="6">
    <location>
        <begin position="136"/>
        <end position="160"/>
    </location>
</feature>
<feature type="transmembrane region" description="Helical" evidence="6">
    <location>
        <begin position="180"/>
        <end position="203"/>
    </location>
</feature>